<name>A0ABP8NEN6_9BACT</name>
<evidence type="ECO:0000313" key="1">
    <source>
        <dbReference type="EMBL" id="GAA4464337.1"/>
    </source>
</evidence>
<accession>A0ABP8NEN6</accession>
<protein>
    <recommendedName>
        <fullName evidence="3">DUF4177 domain-containing protein</fullName>
    </recommendedName>
</protein>
<dbReference type="RefSeq" id="WP_345247030.1">
    <property type="nucleotide sequence ID" value="NZ_BAABHD010000076.1"/>
</dbReference>
<dbReference type="Proteomes" id="UP001501175">
    <property type="component" value="Unassembled WGS sequence"/>
</dbReference>
<organism evidence="1 2">
    <name type="scientific">Nibrella saemangeumensis</name>
    <dbReference type="NCBI Taxonomy" id="1084526"/>
    <lineage>
        <taxon>Bacteria</taxon>
        <taxon>Pseudomonadati</taxon>
        <taxon>Bacteroidota</taxon>
        <taxon>Cytophagia</taxon>
        <taxon>Cytophagales</taxon>
        <taxon>Spirosomataceae</taxon>
        <taxon>Nibrella</taxon>
    </lineage>
</organism>
<sequence length="88" mass="10074">MVYLTLLTCKDQVPQREFIYGSRDLDLDGALEFVNRLVAEGWSILYVNLQDQDGHCMSLPVAAFDGKPIQSQMAMLQAQWEDILKQPR</sequence>
<comment type="caution">
    <text evidence="1">The sequence shown here is derived from an EMBL/GenBank/DDBJ whole genome shotgun (WGS) entry which is preliminary data.</text>
</comment>
<evidence type="ECO:0000313" key="2">
    <source>
        <dbReference type="Proteomes" id="UP001501175"/>
    </source>
</evidence>
<evidence type="ECO:0008006" key="3">
    <source>
        <dbReference type="Google" id="ProtNLM"/>
    </source>
</evidence>
<proteinExistence type="predicted"/>
<gene>
    <name evidence="1" type="ORF">GCM10023189_43450</name>
</gene>
<reference evidence="2" key="1">
    <citation type="journal article" date="2019" name="Int. J. Syst. Evol. Microbiol.">
        <title>The Global Catalogue of Microorganisms (GCM) 10K type strain sequencing project: providing services to taxonomists for standard genome sequencing and annotation.</title>
        <authorList>
            <consortium name="The Broad Institute Genomics Platform"/>
            <consortium name="The Broad Institute Genome Sequencing Center for Infectious Disease"/>
            <person name="Wu L."/>
            <person name="Ma J."/>
        </authorList>
    </citation>
    <scope>NUCLEOTIDE SEQUENCE [LARGE SCALE GENOMIC DNA]</scope>
    <source>
        <strain evidence="2">JCM 17927</strain>
    </source>
</reference>
<keyword evidence="2" id="KW-1185">Reference proteome</keyword>
<dbReference type="EMBL" id="BAABHD010000076">
    <property type="protein sequence ID" value="GAA4464337.1"/>
    <property type="molecule type" value="Genomic_DNA"/>
</dbReference>